<dbReference type="OrthoDB" id="347715at2759"/>
<keyword evidence="3" id="KW-1185">Reference proteome</keyword>
<dbReference type="EMBL" id="HG687460">
    <property type="protein sequence ID" value="CDJ34953.1"/>
    <property type="molecule type" value="Genomic_DNA"/>
</dbReference>
<dbReference type="RefSeq" id="XP_013357515.1">
    <property type="nucleotide sequence ID" value="XM_013502061.1"/>
</dbReference>
<reference evidence="2" key="2">
    <citation type="submission" date="2013-10" db="EMBL/GenBank/DDBJ databases">
        <authorList>
            <person name="Aslett M."/>
        </authorList>
    </citation>
    <scope>NUCLEOTIDE SEQUENCE [LARGE SCALE GENOMIC DNA]</scope>
    <source>
        <strain evidence="2">Houghton</strain>
    </source>
</reference>
<dbReference type="Proteomes" id="UP000030744">
    <property type="component" value="Unassembled WGS sequence"/>
</dbReference>
<evidence type="ECO:0000313" key="2">
    <source>
        <dbReference type="EMBL" id="CDJ34953.1"/>
    </source>
</evidence>
<protein>
    <submittedName>
        <fullName evidence="2">Uncharacterized protein</fullName>
    </submittedName>
</protein>
<name>U6KHL9_9EIME</name>
<dbReference type="VEuPathDB" id="ToxoDB:EMH_0068910"/>
<evidence type="ECO:0000256" key="1">
    <source>
        <dbReference type="SAM" id="MobiDB-lite"/>
    </source>
</evidence>
<feature type="region of interest" description="Disordered" evidence="1">
    <location>
        <begin position="45"/>
        <end position="89"/>
    </location>
</feature>
<dbReference type="AlphaFoldDB" id="U6KHL9"/>
<organism evidence="2 3">
    <name type="scientific">Eimeria mitis</name>
    <dbReference type="NCBI Taxonomy" id="44415"/>
    <lineage>
        <taxon>Eukaryota</taxon>
        <taxon>Sar</taxon>
        <taxon>Alveolata</taxon>
        <taxon>Apicomplexa</taxon>
        <taxon>Conoidasida</taxon>
        <taxon>Coccidia</taxon>
        <taxon>Eucoccidiorida</taxon>
        <taxon>Eimeriorina</taxon>
        <taxon>Eimeriidae</taxon>
        <taxon>Eimeria</taxon>
    </lineage>
</organism>
<evidence type="ECO:0000313" key="3">
    <source>
        <dbReference type="Proteomes" id="UP000030744"/>
    </source>
</evidence>
<feature type="compositionally biased region" description="Basic and acidic residues" evidence="1">
    <location>
        <begin position="70"/>
        <end position="87"/>
    </location>
</feature>
<proteinExistence type="predicted"/>
<dbReference type="GeneID" id="25381422"/>
<accession>U6KHL9</accession>
<sequence length="280" mass="31518">MLGACVLRRLFALSYHRRSLSDADGSPSTEQNALSRAVYRVMAPTPNSASLRSREDDPTAKVQRRPGRGRFNEERRGGQRERRREVRPATAAEPLRFCDETSQRGDGKCDLLQLQSRYDALLHNPQAFSMQVQLLHACIQNAQQQLAKSVYMKELLPLQQRLRTPGTDACLQVHPLLYAAFCMYNPSHIRIAAAKRVGAAEHFLGEYLKARGSRGYRRRPVSEISRRGRAAADEWLAHTSLSNICIYPLEALSPQLRLFSLAAPQRLAAWEAILSRALAV</sequence>
<gene>
    <name evidence="2" type="ORF">EMH_0068910</name>
</gene>
<reference evidence="2" key="1">
    <citation type="submission" date="2013-10" db="EMBL/GenBank/DDBJ databases">
        <title>Genomic analysis of the causative agents of coccidiosis in chickens.</title>
        <authorList>
            <person name="Reid A.J."/>
            <person name="Blake D."/>
            <person name="Billington K."/>
            <person name="Browne H."/>
            <person name="Dunn M."/>
            <person name="Hung S."/>
            <person name="Kawahara F."/>
            <person name="Miranda-Saavedra D."/>
            <person name="Mourier T."/>
            <person name="Nagra H."/>
            <person name="Otto T.D."/>
            <person name="Rawlings N."/>
            <person name="Sanchez A."/>
            <person name="Sanders M."/>
            <person name="Subramaniam C."/>
            <person name="Tay Y."/>
            <person name="Dear P."/>
            <person name="Doerig C."/>
            <person name="Gruber A."/>
            <person name="Parkinson J."/>
            <person name="Shirley M."/>
            <person name="Wan K.L."/>
            <person name="Berriman M."/>
            <person name="Tomley F."/>
            <person name="Pain A."/>
        </authorList>
    </citation>
    <scope>NUCLEOTIDE SEQUENCE [LARGE SCALE GENOMIC DNA]</scope>
    <source>
        <strain evidence="2">Houghton</strain>
    </source>
</reference>